<feature type="chain" id="PRO_5037286678" evidence="2">
    <location>
        <begin position="18"/>
        <end position="242"/>
    </location>
</feature>
<dbReference type="Pfam" id="PF18962">
    <property type="entry name" value="Por_Secre_tail"/>
    <property type="match status" value="1"/>
</dbReference>
<reference evidence="4" key="1">
    <citation type="submission" date="2020-02" db="EMBL/GenBank/DDBJ databases">
        <title>Flavobacterium sp. genome.</title>
        <authorList>
            <person name="Jung H.S."/>
            <person name="Baek J.H."/>
            <person name="Jeon C.O."/>
        </authorList>
    </citation>
    <scope>NUCLEOTIDE SEQUENCE</scope>
    <source>
        <strain evidence="4">SE-s28</strain>
    </source>
</reference>
<dbReference type="AlphaFoldDB" id="A0A972FTB2"/>
<comment type="caution">
    <text evidence="4">The sequence shown here is derived from an EMBL/GenBank/DDBJ whole genome shotgun (WGS) entry which is preliminary data.</text>
</comment>
<keyword evidence="5" id="KW-1185">Reference proteome</keyword>
<evidence type="ECO:0000313" key="5">
    <source>
        <dbReference type="Proteomes" id="UP000712080"/>
    </source>
</evidence>
<feature type="domain" description="Secretion system C-terminal sorting" evidence="3">
    <location>
        <begin position="173"/>
        <end position="241"/>
    </location>
</feature>
<dbReference type="NCBIfam" id="TIGR04183">
    <property type="entry name" value="Por_Secre_tail"/>
    <property type="match status" value="1"/>
</dbReference>
<dbReference type="Proteomes" id="UP000712080">
    <property type="component" value="Unassembled WGS sequence"/>
</dbReference>
<sequence>MRKLLLVCILFCPLVHSQTVPPPPPLFAYEVDYDNDGTVWLDLELFTQFVTIPRHEDYYDIDLSGYTVQYDDFNNTILSGTVSFTQSLEMYYNFFYSGPEYDTAMLNNTYPAIYVERLAFDGDWDTDGIINGLEDTNANGFIYDDDSDSDGIANFEDPDVLSVSSNQFKEVVIFPNPANSSLNFYAVKNQIDFVKIIDLTGKIFLQKQNPAENIDISMLSPGVYMVRLTFGDKTSDQKLVVK</sequence>
<dbReference type="InterPro" id="IPR026444">
    <property type="entry name" value="Secre_tail"/>
</dbReference>
<protein>
    <submittedName>
        <fullName evidence="4">T9SS type A sorting domain-containing protein</fullName>
    </submittedName>
</protein>
<evidence type="ECO:0000256" key="2">
    <source>
        <dbReference type="SAM" id="SignalP"/>
    </source>
</evidence>
<dbReference type="EMBL" id="JAAMPU010000104">
    <property type="protein sequence ID" value="NMH28103.1"/>
    <property type="molecule type" value="Genomic_DNA"/>
</dbReference>
<feature type="signal peptide" evidence="2">
    <location>
        <begin position="1"/>
        <end position="17"/>
    </location>
</feature>
<accession>A0A972FTB2</accession>
<dbReference type="RefSeq" id="WP_169527211.1">
    <property type="nucleotide sequence ID" value="NZ_JAAMPU010000104.1"/>
</dbReference>
<name>A0A972FTB2_9FLAO</name>
<keyword evidence="1 2" id="KW-0732">Signal</keyword>
<proteinExistence type="predicted"/>
<organism evidence="4 5">
    <name type="scientific">Flavobacterium silvaticum</name>
    <dbReference type="NCBI Taxonomy" id="1852020"/>
    <lineage>
        <taxon>Bacteria</taxon>
        <taxon>Pseudomonadati</taxon>
        <taxon>Bacteroidota</taxon>
        <taxon>Flavobacteriia</taxon>
        <taxon>Flavobacteriales</taxon>
        <taxon>Flavobacteriaceae</taxon>
        <taxon>Flavobacterium</taxon>
    </lineage>
</organism>
<evidence type="ECO:0000259" key="3">
    <source>
        <dbReference type="Pfam" id="PF18962"/>
    </source>
</evidence>
<evidence type="ECO:0000256" key="1">
    <source>
        <dbReference type="ARBA" id="ARBA00022729"/>
    </source>
</evidence>
<evidence type="ECO:0000313" key="4">
    <source>
        <dbReference type="EMBL" id="NMH28103.1"/>
    </source>
</evidence>
<gene>
    <name evidence="4" type="ORF">G6047_08665</name>
</gene>